<dbReference type="GO" id="GO:0016052">
    <property type="term" value="P:carbohydrate catabolic process"/>
    <property type="evidence" value="ECO:0007669"/>
    <property type="project" value="TreeGrafter"/>
</dbReference>
<dbReference type="GO" id="GO:0009253">
    <property type="term" value="P:peptidoglycan catabolic process"/>
    <property type="evidence" value="ECO:0007669"/>
    <property type="project" value="InterPro"/>
</dbReference>
<feature type="region of interest" description="Disordered" evidence="2">
    <location>
        <begin position="15"/>
        <end position="35"/>
    </location>
</feature>
<dbReference type="SUPFAM" id="SSF51445">
    <property type="entry name" value="(Trans)glycosidases"/>
    <property type="match status" value="1"/>
</dbReference>
<comment type="similarity">
    <text evidence="1">Belongs to the glycosyl hydrolase 25 family.</text>
</comment>
<dbReference type="PROSITE" id="PS50231">
    <property type="entry name" value="RICIN_B_LECTIN"/>
    <property type="match status" value="2"/>
</dbReference>
<dbReference type="PANTHER" id="PTHR34135">
    <property type="entry name" value="LYSOZYME"/>
    <property type="match status" value="1"/>
</dbReference>
<sequence length="1097" mass="113505">MVGKKRFGALAHAVDALEQTREHSPAEHDPAESRMSRMTRAVRAAVASLAAAAMLGAVCVAPASALADVNADAAAVAAGASGAASGASGASVSAFKMQTIADASDDADAMPENPNAALPDKVSSEIADDATVVSEQYAATPEGELKDIETGETVTDPKIVGTESKQPDPLAKTDGESFIPVSAADVKEKVAANGGDVNAGAGAADGTNDANGADGAGNADAGASAQRRNNTADGANSSVKLAALQNNEYGAHWGSYNGTQAFYDARNNLFAQQAKGVIDVSTWQGTIDWQAAKNAGVEGAIIRLSFGWGNGFDTQARRNISECKRLGIPFGVYVFSYAESAADGASEGADVVNLLRQAGVNPGDLSYPVFYDLETWTYTGHKSPTSPSVYEGMVNAWYAKLQAAGYNNLSVYSYTSYLNTALNSASIHAKTRWVAQYGSTMQYTAFPTNDRGWQYTSGGSINGISGRVDLNAFGNLEYQAGYDVRGLEKLSLPKGVYYVDASSKLDSSLMIENGSSSAGAAARLQSGERDAMKFQFVPQDDGSYEIVNVNSGLALDVQGGSAVKGAVVQQWTRNNTSAQRWWLRVAENGGVFVQSVLGNWVLDLAGGNTGDGTRVQLYAPNASDAQRFVIADAGVAVPDGSVRLGASSQGALSLGVADGSYDDGAKLQLQNWSGADSQLFRFGRVGNGLVEVRSVNSGKLVEVASGAMMNGARIQQWPSNGSLAQRWSLRDAGNGAVALVNAKSGRVIDVTGGNMTAGTMVQSYGWNGTAAQSWSVVKAGSKRGSLSRLAGVTRYETADAVVAAGFERSDWVVVASGEAFPDALSASALAGALDAPVLLSGPDGGDVLASRIRSLGAKRAVLIGSEAALSSALEDRVRGLVSEHRVVRFGGSTRYGTSLGVLRDAPGELGSAVVWSDTVIVASGEGPYDALSASPLAYRLKAPVVLAGRDGLDEAMVRAVRDAGFRKVLLVGGESVVPVRVESQLGSLSVTRLAGATRYGTSAEVVAYALEHRILEADGVVLASGENYPDALAGGALAGRTGNVLALVDGPDARSVGLAAEAQSDGNRETAFVLGGPVVFGQWTMERIAAKLNKHIQ</sequence>
<feature type="region of interest" description="Disordered" evidence="2">
    <location>
        <begin position="139"/>
        <end position="175"/>
    </location>
</feature>
<dbReference type="EMBL" id="NMWT01000015">
    <property type="protein sequence ID" value="PLS28689.1"/>
    <property type="molecule type" value="Genomic_DNA"/>
</dbReference>
<gene>
    <name evidence="5" type="ORF">Uis4E_1231</name>
</gene>
<dbReference type="Gene3D" id="3.40.50.12090">
    <property type="match status" value="2"/>
</dbReference>
<keyword evidence="5" id="KW-0378">Hydrolase</keyword>
<evidence type="ECO:0000256" key="1">
    <source>
        <dbReference type="ARBA" id="ARBA00010646"/>
    </source>
</evidence>
<dbReference type="Gene3D" id="3.20.20.80">
    <property type="entry name" value="Glycosidases"/>
    <property type="match status" value="1"/>
</dbReference>
<evidence type="ECO:0000259" key="4">
    <source>
        <dbReference type="SMART" id="SM00458"/>
    </source>
</evidence>
<dbReference type="Pfam" id="PF01183">
    <property type="entry name" value="Glyco_hydro_25"/>
    <property type="match status" value="1"/>
</dbReference>
<dbReference type="AlphaFoldDB" id="A0A2N5J3D7"/>
<keyword evidence="6" id="KW-1185">Reference proteome</keyword>
<dbReference type="Gene3D" id="2.80.10.50">
    <property type="match status" value="3"/>
</dbReference>
<dbReference type="PANTHER" id="PTHR34135:SF2">
    <property type="entry name" value="LYSOZYME"/>
    <property type="match status" value="1"/>
</dbReference>
<dbReference type="OrthoDB" id="287365at2"/>
<dbReference type="CDD" id="cd06414">
    <property type="entry name" value="GH25_LytC-like"/>
    <property type="match status" value="1"/>
</dbReference>
<feature type="domain" description="Ricin B lectin" evidence="4">
    <location>
        <begin position="640"/>
        <end position="777"/>
    </location>
</feature>
<dbReference type="Proteomes" id="UP000235034">
    <property type="component" value="Unassembled WGS sequence"/>
</dbReference>
<dbReference type="InterPro" id="IPR000772">
    <property type="entry name" value="Ricin_B_lectin"/>
</dbReference>
<dbReference type="InterPro" id="IPR035992">
    <property type="entry name" value="Ricin_B-like_lectins"/>
</dbReference>
<feature type="domain" description="Ricin B lectin" evidence="4">
    <location>
        <begin position="497"/>
        <end position="631"/>
    </location>
</feature>
<keyword evidence="3" id="KW-0812">Transmembrane</keyword>
<feature type="region of interest" description="Disordered" evidence="2">
    <location>
        <begin position="211"/>
        <end position="232"/>
    </location>
</feature>
<proteinExistence type="inferred from homology"/>
<feature type="transmembrane region" description="Helical" evidence="3">
    <location>
        <begin position="44"/>
        <end position="67"/>
    </location>
</feature>
<dbReference type="InterPro" id="IPR002053">
    <property type="entry name" value="Glyco_hydro_25"/>
</dbReference>
<comment type="caution">
    <text evidence="5">The sequence shown here is derived from an EMBL/GenBank/DDBJ whole genome shotgun (WGS) entry which is preliminary data.</text>
</comment>
<feature type="compositionally biased region" description="Basic and acidic residues" evidence="2">
    <location>
        <begin position="18"/>
        <end position="35"/>
    </location>
</feature>
<dbReference type="CDD" id="cd00161">
    <property type="entry name" value="beta-trefoil_Ricin-like"/>
    <property type="match status" value="2"/>
</dbReference>
<accession>A0A2N5J3D7</accession>
<evidence type="ECO:0000313" key="6">
    <source>
        <dbReference type="Proteomes" id="UP000235034"/>
    </source>
</evidence>
<dbReference type="SMART" id="SM00458">
    <property type="entry name" value="RICIN"/>
    <property type="match status" value="2"/>
</dbReference>
<evidence type="ECO:0000256" key="3">
    <source>
        <dbReference type="SAM" id="Phobius"/>
    </source>
</evidence>
<protein>
    <submittedName>
        <fullName evidence="5">Glycosyl hydrolase family 25</fullName>
    </submittedName>
</protein>
<dbReference type="InterPro" id="IPR017853">
    <property type="entry name" value="GH"/>
</dbReference>
<evidence type="ECO:0000313" key="5">
    <source>
        <dbReference type="EMBL" id="PLS28689.1"/>
    </source>
</evidence>
<evidence type="ECO:0000256" key="2">
    <source>
        <dbReference type="SAM" id="MobiDB-lite"/>
    </source>
</evidence>
<reference evidence="5 6" key="1">
    <citation type="submission" date="2017-07" db="EMBL/GenBank/DDBJ databases">
        <title>Bifidobacterium novel species.</title>
        <authorList>
            <person name="Lugli G.A."/>
            <person name="Milani C."/>
            <person name="Duranti S."/>
            <person name="Mangifesta M."/>
        </authorList>
    </citation>
    <scope>NUCLEOTIDE SEQUENCE [LARGE SCALE GENOMIC DNA]</scope>
    <source>
        <strain evidence="5 6">77</strain>
    </source>
</reference>
<dbReference type="Pfam" id="PF04122">
    <property type="entry name" value="CW_binding_2"/>
    <property type="match status" value="3"/>
</dbReference>
<dbReference type="PROSITE" id="PS51904">
    <property type="entry name" value="GLYCOSYL_HYDROL_F25_2"/>
    <property type="match status" value="1"/>
</dbReference>
<organism evidence="5 6">
    <name type="scientific">Bifidobacterium parmae</name>
    <dbReference type="NCBI Taxonomy" id="361854"/>
    <lineage>
        <taxon>Bacteria</taxon>
        <taxon>Bacillati</taxon>
        <taxon>Actinomycetota</taxon>
        <taxon>Actinomycetes</taxon>
        <taxon>Bifidobacteriales</taxon>
        <taxon>Bifidobacteriaceae</taxon>
        <taxon>Bifidobacterium</taxon>
    </lineage>
</organism>
<dbReference type="Pfam" id="PF14200">
    <property type="entry name" value="RicinB_lectin_2"/>
    <property type="match status" value="2"/>
</dbReference>
<keyword evidence="3" id="KW-0472">Membrane</keyword>
<dbReference type="InterPro" id="IPR007253">
    <property type="entry name" value="Cell_wall-bd_2"/>
</dbReference>
<feature type="compositionally biased region" description="Low complexity" evidence="2">
    <location>
        <begin position="211"/>
        <end position="223"/>
    </location>
</feature>
<name>A0A2N5J3D7_9BIFI</name>
<dbReference type="GO" id="GO:0016998">
    <property type="term" value="P:cell wall macromolecule catabolic process"/>
    <property type="evidence" value="ECO:0007669"/>
    <property type="project" value="InterPro"/>
</dbReference>
<dbReference type="GO" id="GO:0003796">
    <property type="term" value="F:lysozyme activity"/>
    <property type="evidence" value="ECO:0007669"/>
    <property type="project" value="InterPro"/>
</dbReference>
<keyword evidence="3" id="KW-1133">Transmembrane helix</keyword>
<dbReference type="SUPFAM" id="SSF50370">
    <property type="entry name" value="Ricin B-like lectins"/>
    <property type="match status" value="2"/>
</dbReference>